<comment type="subcellular location">
    <subcellularLocation>
        <location evidence="1">Membrane</location>
        <topology evidence="1">Multi-pass membrane protein</topology>
    </subcellularLocation>
</comment>
<dbReference type="InterPro" id="IPR004481">
    <property type="entry name" value="K/Na/Ca-exchanger"/>
</dbReference>
<evidence type="ECO:0000313" key="9">
    <source>
        <dbReference type="EMBL" id="KAK1736975.1"/>
    </source>
</evidence>
<dbReference type="Pfam" id="PF01699">
    <property type="entry name" value="Na_Ca_ex"/>
    <property type="match status" value="1"/>
</dbReference>
<gene>
    <name evidence="9" type="ORF">QTG54_012420</name>
</gene>
<dbReference type="PANTHER" id="PTHR10846">
    <property type="entry name" value="SODIUM/POTASSIUM/CALCIUM EXCHANGER"/>
    <property type="match status" value="1"/>
</dbReference>
<feature type="transmembrane region" description="Helical" evidence="7">
    <location>
        <begin position="145"/>
        <end position="164"/>
    </location>
</feature>
<dbReference type="AlphaFoldDB" id="A0AAD8Y0T3"/>
<dbReference type="GO" id="GO:0005886">
    <property type="term" value="C:plasma membrane"/>
    <property type="evidence" value="ECO:0007669"/>
    <property type="project" value="TreeGrafter"/>
</dbReference>
<evidence type="ECO:0000256" key="6">
    <source>
        <dbReference type="ARBA" id="ARBA00023136"/>
    </source>
</evidence>
<dbReference type="GO" id="GO:0005262">
    <property type="term" value="F:calcium channel activity"/>
    <property type="evidence" value="ECO:0007669"/>
    <property type="project" value="TreeGrafter"/>
</dbReference>
<evidence type="ECO:0000256" key="5">
    <source>
        <dbReference type="ARBA" id="ARBA00022989"/>
    </source>
</evidence>
<dbReference type="FunFam" id="1.20.1420.30:FF:000047">
    <property type="entry name" value="Probable sodium/calcium exchanger antiporter"/>
    <property type="match status" value="1"/>
</dbReference>
<dbReference type="InterPro" id="IPR044880">
    <property type="entry name" value="NCX_ion-bd_dom_sf"/>
</dbReference>
<sequence>MADDYAYADDGGENDGNALGSFFYPFALVALSVTSFWVQSVVTEERLVPALNIISEYFNIPDDIAGATLMAAGASSPELLCTIISLFVTHSSLGLGTIVGSEIFNQLIICAGSVYSSKVHSNDESVKKYGERFLVLDRTMVVREVGFYALSIILLYVALSEVVWDKNDQVERINVSLFKACLLFGGYLLYVVVCVYMEQIMAMIGFVLAWEEEEPSVRLPPVPQEVTVSDSWYNLYGGSNQGLNDSNETHLRSLESAMSCGSVRCRNFHEEDLHQLPFIYNLTSEPVENFETSGGKSTHDSVSASSSFVNDDDNNTIDTDTIDTNRKKVRGLLSKGCKMLRCGDRCGADRDYPVQVNDVLELTNDDDTCEIRCHLWERSYFYSKARARAHAFQLRWFTITPQK</sequence>
<comment type="caution">
    <text evidence="9">The sequence shown here is derived from an EMBL/GenBank/DDBJ whole genome shotgun (WGS) entry which is preliminary data.</text>
</comment>
<feature type="transmembrane region" description="Helical" evidence="7">
    <location>
        <begin position="22"/>
        <end position="42"/>
    </location>
</feature>
<name>A0AAD8Y0T3_9STRA</name>
<keyword evidence="3" id="KW-0813">Transport</keyword>
<proteinExistence type="inferred from homology"/>
<feature type="domain" description="Sodium/calcium exchanger membrane region" evidence="8">
    <location>
        <begin position="40"/>
        <end position="194"/>
    </location>
</feature>
<dbReference type="Proteomes" id="UP001224775">
    <property type="component" value="Unassembled WGS sequence"/>
</dbReference>
<evidence type="ECO:0000256" key="1">
    <source>
        <dbReference type="ARBA" id="ARBA00004141"/>
    </source>
</evidence>
<keyword evidence="6 7" id="KW-0472">Membrane</keyword>
<accession>A0AAD8Y0T3</accession>
<comment type="similarity">
    <text evidence="2">Belongs to the Ca(2+):cation antiporter (CaCA) (TC 2.A.19) family. SLC24A subfamily.</text>
</comment>
<dbReference type="InterPro" id="IPR004837">
    <property type="entry name" value="NaCa_Exmemb"/>
</dbReference>
<dbReference type="EMBL" id="JATAAI010000027">
    <property type="protein sequence ID" value="KAK1736975.1"/>
    <property type="molecule type" value="Genomic_DNA"/>
</dbReference>
<protein>
    <submittedName>
        <fullName evidence="9">Sodium/potassium/calcium exchanger</fullName>
    </submittedName>
</protein>
<keyword evidence="3" id="KW-0050">Antiport</keyword>
<evidence type="ECO:0000259" key="8">
    <source>
        <dbReference type="Pfam" id="PF01699"/>
    </source>
</evidence>
<evidence type="ECO:0000256" key="7">
    <source>
        <dbReference type="SAM" id="Phobius"/>
    </source>
</evidence>
<evidence type="ECO:0000256" key="2">
    <source>
        <dbReference type="ARBA" id="ARBA00005364"/>
    </source>
</evidence>
<dbReference type="GO" id="GO:0008273">
    <property type="term" value="F:calcium, potassium:sodium antiporter activity"/>
    <property type="evidence" value="ECO:0007669"/>
    <property type="project" value="TreeGrafter"/>
</dbReference>
<dbReference type="GO" id="GO:0006874">
    <property type="term" value="P:intracellular calcium ion homeostasis"/>
    <property type="evidence" value="ECO:0007669"/>
    <property type="project" value="TreeGrafter"/>
</dbReference>
<dbReference type="PANTHER" id="PTHR10846:SF73">
    <property type="entry name" value="SODIUM_CALCIUM EXCHANGER MEMBRANE REGION DOMAIN-CONTAINING PROTEIN"/>
    <property type="match status" value="1"/>
</dbReference>
<reference evidence="9" key="1">
    <citation type="submission" date="2023-06" db="EMBL/GenBank/DDBJ databases">
        <title>Survivors Of The Sea: Transcriptome response of Skeletonema marinoi to long-term dormancy.</title>
        <authorList>
            <person name="Pinder M.I.M."/>
            <person name="Kourtchenko O."/>
            <person name="Robertson E.K."/>
            <person name="Larsson T."/>
            <person name="Maumus F."/>
            <person name="Osuna-Cruz C.M."/>
            <person name="Vancaester E."/>
            <person name="Stenow R."/>
            <person name="Vandepoele K."/>
            <person name="Ploug H."/>
            <person name="Bruchert V."/>
            <person name="Godhe A."/>
            <person name="Topel M."/>
        </authorList>
    </citation>
    <scope>NUCLEOTIDE SEQUENCE</scope>
    <source>
        <strain evidence="9">R05AC</strain>
    </source>
</reference>
<evidence type="ECO:0000256" key="3">
    <source>
        <dbReference type="ARBA" id="ARBA00022449"/>
    </source>
</evidence>
<keyword evidence="4 7" id="KW-0812">Transmembrane</keyword>
<dbReference type="Gene3D" id="1.20.1420.30">
    <property type="entry name" value="NCX, central ion-binding region"/>
    <property type="match status" value="1"/>
</dbReference>
<evidence type="ECO:0000313" key="10">
    <source>
        <dbReference type="Proteomes" id="UP001224775"/>
    </source>
</evidence>
<keyword evidence="5 7" id="KW-1133">Transmembrane helix</keyword>
<organism evidence="9 10">
    <name type="scientific">Skeletonema marinoi</name>
    <dbReference type="NCBI Taxonomy" id="267567"/>
    <lineage>
        <taxon>Eukaryota</taxon>
        <taxon>Sar</taxon>
        <taxon>Stramenopiles</taxon>
        <taxon>Ochrophyta</taxon>
        <taxon>Bacillariophyta</taxon>
        <taxon>Coscinodiscophyceae</taxon>
        <taxon>Thalassiosirophycidae</taxon>
        <taxon>Thalassiosirales</taxon>
        <taxon>Skeletonemataceae</taxon>
        <taxon>Skeletonema</taxon>
        <taxon>Skeletonema marinoi-dohrnii complex</taxon>
    </lineage>
</organism>
<evidence type="ECO:0000256" key="4">
    <source>
        <dbReference type="ARBA" id="ARBA00022692"/>
    </source>
</evidence>
<feature type="transmembrane region" description="Helical" evidence="7">
    <location>
        <begin position="176"/>
        <end position="196"/>
    </location>
</feature>
<keyword evidence="10" id="KW-1185">Reference proteome</keyword>